<feature type="transmembrane region" description="Helical" evidence="6">
    <location>
        <begin position="308"/>
        <end position="333"/>
    </location>
</feature>
<evidence type="ECO:0000256" key="6">
    <source>
        <dbReference type="SAM" id="Phobius"/>
    </source>
</evidence>
<dbReference type="Pfam" id="PF07690">
    <property type="entry name" value="MFS_1"/>
    <property type="match status" value="1"/>
</dbReference>
<reference evidence="8 9" key="1">
    <citation type="submission" date="2021-03" db="EMBL/GenBank/DDBJ databases">
        <title>Complete Genome of Pseudoalteromonas viridis Strain BBR56, a new biocontrol bacterial candidate.</title>
        <authorList>
            <person name="Handayani D.P."/>
            <person name="Isnansetyo A."/>
            <person name="Istiqomah I."/>
            <person name="Jumina J."/>
        </authorList>
    </citation>
    <scope>NUCLEOTIDE SEQUENCE [LARGE SCALE GENOMIC DNA]</scope>
    <source>
        <strain evidence="8 9">BBR56</strain>
    </source>
</reference>
<feature type="transmembrane region" description="Helical" evidence="6">
    <location>
        <begin position="224"/>
        <end position="244"/>
    </location>
</feature>
<feature type="domain" description="Major facilitator superfamily (MFS) profile" evidence="7">
    <location>
        <begin position="2"/>
        <end position="400"/>
    </location>
</feature>
<feature type="transmembrane region" description="Helical" evidence="6">
    <location>
        <begin position="256"/>
        <end position="275"/>
    </location>
</feature>
<name>A0ABX7VDJ5_9GAMM</name>
<dbReference type="Proteomes" id="UP000665025">
    <property type="component" value="Chromosome 1"/>
</dbReference>
<dbReference type="PANTHER" id="PTHR23504:SF15">
    <property type="entry name" value="MAJOR FACILITATOR SUPERFAMILY (MFS) PROFILE DOMAIN-CONTAINING PROTEIN"/>
    <property type="match status" value="1"/>
</dbReference>
<evidence type="ECO:0000313" key="8">
    <source>
        <dbReference type="EMBL" id="QTL36664.1"/>
    </source>
</evidence>
<comment type="subcellular location">
    <subcellularLocation>
        <location evidence="1">Membrane</location>
        <topology evidence="1">Multi-pass membrane protein</topology>
    </subcellularLocation>
</comment>
<feature type="transmembrane region" description="Helical" evidence="6">
    <location>
        <begin position="345"/>
        <end position="369"/>
    </location>
</feature>
<gene>
    <name evidence="8" type="ORF">J5X90_06430</name>
</gene>
<keyword evidence="5 6" id="KW-0472">Membrane</keyword>
<keyword evidence="3 6" id="KW-0812">Transmembrane</keyword>
<evidence type="ECO:0000256" key="3">
    <source>
        <dbReference type="ARBA" id="ARBA00022692"/>
    </source>
</evidence>
<dbReference type="SUPFAM" id="SSF103473">
    <property type="entry name" value="MFS general substrate transporter"/>
    <property type="match status" value="1"/>
</dbReference>
<feature type="transmembrane region" description="Helical" evidence="6">
    <location>
        <begin position="282"/>
        <end position="302"/>
    </location>
</feature>
<evidence type="ECO:0000259" key="7">
    <source>
        <dbReference type="PROSITE" id="PS50850"/>
    </source>
</evidence>
<dbReference type="EMBL" id="CP072425">
    <property type="protein sequence ID" value="QTL36664.1"/>
    <property type="molecule type" value="Genomic_DNA"/>
</dbReference>
<evidence type="ECO:0000313" key="9">
    <source>
        <dbReference type="Proteomes" id="UP000665025"/>
    </source>
</evidence>
<feature type="transmembrane region" description="Helical" evidence="6">
    <location>
        <begin position="80"/>
        <end position="103"/>
    </location>
</feature>
<dbReference type="InterPro" id="IPR011701">
    <property type="entry name" value="MFS"/>
</dbReference>
<keyword evidence="2" id="KW-0813">Transport</keyword>
<dbReference type="InterPro" id="IPR036259">
    <property type="entry name" value="MFS_trans_sf"/>
</dbReference>
<dbReference type="Gene3D" id="1.20.1250.20">
    <property type="entry name" value="MFS general substrate transporter like domains"/>
    <property type="match status" value="1"/>
</dbReference>
<dbReference type="PROSITE" id="PS50850">
    <property type="entry name" value="MFS"/>
    <property type="match status" value="1"/>
</dbReference>
<dbReference type="PANTHER" id="PTHR23504">
    <property type="entry name" value="MAJOR FACILITATOR SUPERFAMILY DOMAIN-CONTAINING PROTEIN 10"/>
    <property type="match status" value="1"/>
</dbReference>
<keyword evidence="4 6" id="KW-1133">Transmembrane helix</keyword>
<evidence type="ECO:0000256" key="5">
    <source>
        <dbReference type="ARBA" id="ARBA00023136"/>
    </source>
</evidence>
<feature type="transmembrane region" description="Helical" evidence="6">
    <location>
        <begin position="166"/>
        <end position="184"/>
    </location>
</feature>
<dbReference type="RefSeq" id="WP_209053149.1">
    <property type="nucleotide sequence ID" value="NZ_CP072425.1"/>
</dbReference>
<feature type="transmembrane region" description="Helical" evidence="6">
    <location>
        <begin position="45"/>
        <end position="68"/>
    </location>
</feature>
<protein>
    <submittedName>
        <fullName evidence="8">MFS transporter</fullName>
    </submittedName>
</protein>
<organism evidence="8 9">
    <name type="scientific">Pseudoalteromonas viridis</name>
    <dbReference type="NCBI Taxonomy" id="339617"/>
    <lineage>
        <taxon>Bacteria</taxon>
        <taxon>Pseudomonadati</taxon>
        <taxon>Pseudomonadota</taxon>
        <taxon>Gammaproteobacteria</taxon>
        <taxon>Alteromonadales</taxon>
        <taxon>Pseudoalteromonadaceae</taxon>
        <taxon>Pseudoalteromonas</taxon>
    </lineage>
</organism>
<proteinExistence type="predicted"/>
<dbReference type="InterPro" id="IPR020846">
    <property type="entry name" value="MFS_dom"/>
</dbReference>
<accession>A0ABX7VDJ5</accession>
<sequence length="406" mass="43813">MQLMFVLLSVFIATVGVALPFPLLSPMFLGEQVSVFNDVNLDPELMLALALASYPAGMLLGSCVIGGLADAYGKVKILTITMLLSAIFYAASGLSISQGFFYIFVISRFVSGVFEGNIAIASALALELGGEDNQANAQSKLNSATFLGWLVGPILGGVLATYSFALVFYAVAGVLVLSAVLLFFRVQEQTVCAQKDNRQKSFVSLFVEANSLGLLKYQTILKMLSVYFVIAFGLNAFYQFYPAWLVDKFDSNTVDISIYTTIMAVSMSLFSFFLMSLVQKYISFRVGLVLACLSLSLLIALLPVISAWGIYVIFALLGTFIAIFSGLFPVLFCQTCESEASGKGTAMGLLVFAYTLSSIVVALVGGYILKVESNYLLWVSASAILLGKFLLARTLVSEQIPVLEKS</sequence>
<evidence type="ECO:0000256" key="2">
    <source>
        <dbReference type="ARBA" id="ARBA00022448"/>
    </source>
</evidence>
<evidence type="ECO:0000256" key="4">
    <source>
        <dbReference type="ARBA" id="ARBA00022989"/>
    </source>
</evidence>
<evidence type="ECO:0000256" key="1">
    <source>
        <dbReference type="ARBA" id="ARBA00004141"/>
    </source>
</evidence>
<keyword evidence="9" id="KW-1185">Reference proteome</keyword>